<evidence type="ECO:0000313" key="1">
    <source>
        <dbReference type="EMBL" id="CAA9531797.1"/>
    </source>
</evidence>
<organism evidence="1">
    <name type="scientific">uncultured Segetibacter sp</name>
    <dbReference type="NCBI Taxonomy" id="481133"/>
    <lineage>
        <taxon>Bacteria</taxon>
        <taxon>Pseudomonadati</taxon>
        <taxon>Bacteroidota</taxon>
        <taxon>Chitinophagia</taxon>
        <taxon>Chitinophagales</taxon>
        <taxon>Chitinophagaceae</taxon>
        <taxon>Segetibacter</taxon>
        <taxon>environmental samples</taxon>
    </lineage>
</organism>
<sequence length="48" mass="5543">AYTMFPSFNFPLLRDVANAEQLFQITGCLIILTNIENLNYYMKLPTSL</sequence>
<proteinExistence type="predicted"/>
<feature type="non-terminal residue" evidence="1">
    <location>
        <position position="1"/>
    </location>
</feature>
<protein>
    <submittedName>
        <fullName evidence="1">Uncharacterized protein</fullName>
    </submittedName>
</protein>
<dbReference type="EMBL" id="CADCVN010001412">
    <property type="protein sequence ID" value="CAA9531797.1"/>
    <property type="molecule type" value="Genomic_DNA"/>
</dbReference>
<reference evidence="1" key="1">
    <citation type="submission" date="2020-02" db="EMBL/GenBank/DDBJ databases">
        <authorList>
            <person name="Meier V. D."/>
        </authorList>
    </citation>
    <scope>NUCLEOTIDE SEQUENCE</scope>
    <source>
        <strain evidence="1">AVDCRST_MAG96</strain>
    </source>
</reference>
<name>A0A6J4TV35_9BACT</name>
<gene>
    <name evidence="1" type="ORF">AVDCRST_MAG96-3611</name>
</gene>
<dbReference type="AlphaFoldDB" id="A0A6J4TV35"/>
<accession>A0A6J4TV35</accession>